<dbReference type="SMART" id="SM00175">
    <property type="entry name" value="RAB"/>
    <property type="match status" value="1"/>
</dbReference>
<dbReference type="EMBL" id="JAUIZM010000010">
    <property type="protein sequence ID" value="KAK1360008.1"/>
    <property type="molecule type" value="Genomic_DNA"/>
</dbReference>
<dbReference type="InterPro" id="IPR027417">
    <property type="entry name" value="P-loop_NTPase"/>
</dbReference>
<accession>A0AAD8H4I6</accession>
<sequence length="101" mass="11860">MGDMEWSVLRWIRDEFYHDSKSKIGVEFQTQKMEIKGKEVKAQIWDTTSQERNRAIRSEYYSQWELLLFVTSLDDKLLIALADGSMNFTISNTMTLALNCI</sequence>
<reference evidence="1" key="2">
    <citation type="submission" date="2023-05" db="EMBL/GenBank/DDBJ databases">
        <authorList>
            <person name="Schelkunov M.I."/>
        </authorList>
    </citation>
    <scope>NUCLEOTIDE SEQUENCE</scope>
    <source>
        <strain evidence="1">Hsosn_3</strain>
        <tissue evidence="1">Leaf</tissue>
    </source>
</reference>
<protein>
    <submittedName>
        <fullName evidence="1">Uncharacterized protein</fullName>
    </submittedName>
</protein>
<comment type="caution">
    <text evidence="1">The sequence shown here is derived from an EMBL/GenBank/DDBJ whole genome shotgun (WGS) entry which is preliminary data.</text>
</comment>
<reference evidence="1" key="1">
    <citation type="submission" date="2023-02" db="EMBL/GenBank/DDBJ databases">
        <title>Genome of toxic invasive species Heracleum sosnowskyi carries increased number of genes despite the absence of recent whole-genome duplications.</title>
        <authorList>
            <person name="Schelkunov M."/>
            <person name="Shtratnikova V."/>
            <person name="Makarenko M."/>
            <person name="Klepikova A."/>
            <person name="Omelchenko D."/>
            <person name="Novikova G."/>
            <person name="Obukhova E."/>
            <person name="Bogdanov V."/>
            <person name="Penin A."/>
            <person name="Logacheva M."/>
        </authorList>
    </citation>
    <scope>NUCLEOTIDE SEQUENCE</scope>
    <source>
        <strain evidence="1">Hsosn_3</strain>
        <tissue evidence="1">Leaf</tissue>
    </source>
</reference>
<dbReference type="InterPro" id="IPR001806">
    <property type="entry name" value="Small_GTPase"/>
</dbReference>
<evidence type="ECO:0000313" key="1">
    <source>
        <dbReference type="EMBL" id="KAK1360008.1"/>
    </source>
</evidence>
<evidence type="ECO:0000313" key="2">
    <source>
        <dbReference type="Proteomes" id="UP001237642"/>
    </source>
</evidence>
<dbReference type="GO" id="GO:0005525">
    <property type="term" value="F:GTP binding"/>
    <property type="evidence" value="ECO:0007669"/>
    <property type="project" value="InterPro"/>
</dbReference>
<dbReference type="PANTHER" id="PTHR47979">
    <property type="entry name" value="DRAB11-RELATED"/>
    <property type="match status" value="1"/>
</dbReference>
<proteinExistence type="predicted"/>
<dbReference type="AlphaFoldDB" id="A0AAD8H4I6"/>
<dbReference type="Proteomes" id="UP001237642">
    <property type="component" value="Unassembled WGS sequence"/>
</dbReference>
<organism evidence="1 2">
    <name type="scientific">Heracleum sosnowskyi</name>
    <dbReference type="NCBI Taxonomy" id="360622"/>
    <lineage>
        <taxon>Eukaryota</taxon>
        <taxon>Viridiplantae</taxon>
        <taxon>Streptophyta</taxon>
        <taxon>Embryophyta</taxon>
        <taxon>Tracheophyta</taxon>
        <taxon>Spermatophyta</taxon>
        <taxon>Magnoliopsida</taxon>
        <taxon>eudicotyledons</taxon>
        <taxon>Gunneridae</taxon>
        <taxon>Pentapetalae</taxon>
        <taxon>asterids</taxon>
        <taxon>campanulids</taxon>
        <taxon>Apiales</taxon>
        <taxon>Apiaceae</taxon>
        <taxon>Apioideae</taxon>
        <taxon>apioid superclade</taxon>
        <taxon>Tordylieae</taxon>
        <taxon>Tordyliinae</taxon>
        <taxon>Heracleum</taxon>
    </lineage>
</organism>
<dbReference type="InterPro" id="IPR050209">
    <property type="entry name" value="Rab_GTPases_membrane_traffic"/>
</dbReference>
<dbReference type="GO" id="GO:0003924">
    <property type="term" value="F:GTPase activity"/>
    <property type="evidence" value="ECO:0007669"/>
    <property type="project" value="InterPro"/>
</dbReference>
<dbReference type="SUPFAM" id="SSF52540">
    <property type="entry name" value="P-loop containing nucleoside triphosphate hydrolases"/>
    <property type="match status" value="1"/>
</dbReference>
<gene>
    <name evidence="1" type="ORF">POM88_044482</name>
</gene>
<name>A0AAD8H4I6_9APIA</name>
<dbReference type="PRINTS" id="PR00449">
    <property type="entry name" value="RASTRNSFRMNG"/>
</dbReference>
<dbReference type="Gene3D" id="3.40.50.300">
    <property type="entry name" value="P-loop containing nucleotide triphosphate hydrolases"/>
    <property type="match status" value="1"/>
</dbReference>
<dbReference type="Pfam" id="PF00071">
    <property type="entry name" value="Ras"/>
    <property type="match status" value="1"/>
</dbReference>
<keyword evidence="2" id="KW-1185">Reference proteome</keyword>